<sequence length="76" mass="8904">MKKYEYKFIEIPLVPVKKEKAKTVRGEMPPVPFEACREAIVREAADGWRLKQILEPKVSVYGGNCYQIIFERETEE</sequence>
<dbReference type="InterPro" id="IPR025234">
    <property type="entry name" value="YjzH-like"/>
</dbReference>
<evidence type="ECO:0008006" key="3">
    <source>
        <dbReference type="Google" id="ProtNLM"/>
    </source>
</evidence>
<accession>A0ABQ0BXN8</accession>
<protein>
    <recommendedName>
        <fullName evidence="3">DUF4177 domain-containing protein</fullName>
    </recommendedName>
</protein>
<organism evidence="1 2">
    <name type="scientific">Blautia parvula</name>
    <dbReference type="NCBI Taxonomy" id="2877527"/>
    <lineage>
        <taxon>Bacteria</taxon>
        <taxon>Bacillati</taxon>
        <taxon>Bacillota</taxon>
        <taxon>Clostridia</taxon>
        <taxon>Lachnospirales</taxon>
        <taxon>Lachnospiraceae</taxon>
        <taxon>Blautia</taxon>
    </lineage>
</organism>
<dbReference type="EMBL" id="BAABZQ010000001">
    <property type="protein sequence ID" value="GAA6501298.1"/>
    <property type="molecule type" value="Genomic_DNA"/>
</dbReference>
<dbReference type="Proteomes" id="UP001600941">
    <property type="component" value="Unassembled WGS sequence"/>
</dbReference>
<proteinExistence type="predicted"/>
<evidence type="ECO:0000313" key="1">
    <source>
        <dbReference type="EMBL" id="GAA6501298.1"/>
    </source>
</evidence>
<gene>
    <name evidence="1" type="ORF">K340107D12_41140</name>
</gene>
<name>A0ABQ0BXN8_9FIRM</name>
<evidence type="ECO:0000313" key="2">
    <source>
        <dbReference type="Proteomes" id="UP001600941"/>
    </source>
</evidence>
<dbReference type="RefSeq" id="WP_033144072.1">
    <property type="nucleotide sequence ID" value="NZ_AP031413.1"/>
</dbReference>
<dbReference type="Pfam" id="PF13783">
    <property type="entry name" value="DUF4177"/>
    <property type="match status" value="1"/>
</dbReference>
<reference evidence="1 2" key="1">
    <citation type="submission" date="2024-04" db="EMBL/GenBank/DDBJ databases">
        <title>Defined microbial consortia suppress multidrug-resistant proinflammatory Enterobacteriaceae via ecological control.</title>
        <authorList>
            <person name="Furuichi M."/>
            <person name="Kawaguchi T."/>
            <person name="Pust M."/>
            <person name="Yasuma K."/>
            <person name="Plichta D."/>
            <person name="Hasegawa N."/>
            <person name="Ohya T."/>
            <person name="Bhattarai S."/>
            <person name="Sasajima S."/>
            <person name="Aoto Y."/>
            <person name="Tuganbaev T."/>
            <person name="Yaginuma M."/>
            <person name="Ueda M."/>
            <person name="Okahashi N."/>
            <person name="Amafuji K."/>
            <person name="Kiridooshi Y."/>
            <person name="Sugita K."/>
            <person name="Strazar M."/>
            <person name="Skelly A."/>
            <person name="Suda W."/>
            <person name="Hattori M."/>
            <person name="Nakamoto N."/>
            <person name="Caballero S."/>
            <person name="Norman J."/>
            <person name="Olle B."/>
            <person name="Tanoue T."/>
            <person name="Arita M."/>
            <person name="Bucci V."/>
            <person name="Atarashi K."/>
            <person name="Xavier R."/>
            <person name="Honda K."/>
        </authorList>
    </citation>
    <scope>NUCLEOTIDE SEQUENCE [LARGE SCALE GENOMIC DNA]</scope>
    <source>
        <strain evidence="2">k34-0107-D12</strain>
    </source>
</reference>
<keyword evidence="2" id="KW-1185">Reference proteome</keyword>
<comment type="caution">
    <text evidence="1">The sequence shown here is derived from an EMBL/GenBank/DDBJ whole genome shotgun (WGS) entry which is preliminary data.</text>
</comment>